<proteinExistence type="predicted"/>
<keyword evidence="4" id="KW-1185">Reference proteome</keyword>
<reference evidence="2" key="3">
    <citation type="submission" date="2010-09" db="EMBL/GenBank/DDBJ databases">
        <title>Annotation of Gaeumannomyces graminis var. tritici R3-111a-1.</title>
        <authorList>
            <consortium name="The Broad Institute Genome Sequencing Platform"/>
            <person name="Ma L.-J."/>
            <person name="Dead R."/>
            <person name="Young S.K."/>
            <person name="Zeng Q."/>
            <person name="Gargeya S."/>
            <person name="Fitzgerald M."/>
            <person name="Haas B."/>
            <person name="Abouelleil A."/>
            <person name="Alvarado L."/>
            <person name="Arachchi H.M."/>
            <person name="Berlin A."/>
            <person name="Brown A."/>
            <person name="Chapman S.B."/>
            <person name="Chen Z."/>
            <person name="Dunbar C."/>
            <person name="Freedman E."/>
            <person name="Gearin G."/>
            <person name="Gellesch M."/>
            <person name="Goldberg J."/>
            <person name="Griggs A."/>
            <person name="Gujja S."/>
            <person name="Heiman D."/>
            <person name="Howarth C."/>
            <person name="Larson L."/>
            <person name="Lui A."/>
            <person name="MacDonald P.J.P."/>
            <person name="Mehta T."/>
            <person name="Montmayeur A."/>
            <person name="Murphy C."/>
            <person name="Neiman D."/>
            <person name="Pearson M."/>
            <person name="Priest M."/>
            <person name="Roberts A."/>
            <person name="Saif S."/>
            <person name="Shea T."/>
            <person name="Shenoy N."/>
            <person name="Sisk P."/>
            <person name="Stolte C."/>
            <person name="Sykes S."/>
            <person name="Yandava C."/>
            <person name="Wortman J."/>
            <person name="Nusbaum C."/>
            <person name="Birren B."/>
        </authorList>
    </citation>
    <scope>NUCLEOTIDE SEQUENCE</scope>
    <source>
        <strain evidence="2">R3-111a-1</strain>
    </source>
</reference>
<evidence type="ECO:0000313" key="2">
    <source>
        <dbReference type="EMBL" id="EJT70454.1"/>
    </source>
</evidence>
<name>J3PDA9_GAET3</name>
<reference evidence="4" key="1">
    <citation type="submission" date="2010-07" db="EMBL/GenBank/DDBJ databases">
        <title>The genome sequence of Gaeumannomyces graminis var. tritici strain R3-111a-1.</title>
        <authorList>
            <consortium name="The Broad Institute Genome Sequencing Platform"/>
            <person name="Ma L.-J."/>
            <person name="Dead R."/>
            <person name="Young S."/>
            <person name="Zeng Q."/>
            <person name="Koehrsen M."/>
            <person name="Alvarado L."/>
            <person name="Berlin A."/>
            <person name="Chapman S.B."/>
            <person name="Chen Z."/>
            <person name="Freedman E."/>
            <person name="Gellesch M."/>
            <person name="Goldberg J."/>
            <person name="Griggs A."/>
            <person name="Gujja S."/>
            <person name="Heilman E.R."/>
            <person name="Heiman D."/>
            <person name="Hepburn T."/>
            <person name="Howarth C."/>
            <person name="Jen D."/>
            <person name="Larson L."/>
            <person name="Mehta T."/>
            <person name="Neiman D."/>
            <person name="Pearson M."/>
            <person name="Roberts A."/>
            <person name="Saif S."/>
            <person name="Shea T."/>
            <person name="Shenoy N."/>
            <person name="Sisk P."/>
            <person name="Stolte C."/>
            <person name="Sykes S."/>
            <person name="Walk T."/>
            <person name="White J."/>
            <person name="Yandava C."/>
            <person name="Haas B."/>
            <person name="Nusbaum C."/>
            <person name="Birren B."/>
        </authorList>
    </citation>
    <scope>NUCLEOTIDE SEQUENCE [LARGE SCALE GENOMIC DNA]</scope>
    <source>
        <strain evidence="4">R3-111a-1</strain>
    </source>
</reference>
<dbReference type="Proteomes" id="UP000006039">
    <property type="component" value="Unassembled WGS sequence"/>
</dbReference>
<dbReference type="EnsemblFungi" id="EJT70454">
    <property type="protein sequence ID" value="EJT70454"/>
    <property type="gene ID" value="GGTG_11477"/>
</dbReference>
<dbReference type="VEuPathDB" id="FungiDB:GGTG_11477"/>
<sequence length="196" mass="21179">MRLHRARLHQSLSRQLESPSDWERFSQAWPAPTHPFARIVRTHDDHRALQPIHRPADNGRGMTRPGGLERGEGRGCCTTVVDGRARMSRGPSRSAGTGWGLGGRGLAGSPCRSKAIPPSWSRCGGLSHSVNLAPESLPLSGFCPQICPPGRPSPSTWSVARYGGRGGQEALDPEPPHPVQGIIDGQRTLFVGWSFS</sequence>
<reference evidence="2" key="2">
    <citation type="submission" date="2010-07" db="EMBL/GenBank/DDBJ databases">
        <authorList>
            <consortium name="The Broad Institute Genome Sequencing Platform"/>
            <consortium name="Broad Institute Genome Sequencing Center for Infectious Disease"/>
            <person name="Ma L.-J."/>
            <person name="Dead R."/>
            <person name="Young S."/>
            <person name="Zeng Q."/>
            <person name="Koehrsen M."/>
            <person name="Alvarado L."/>
            <person name="Berlin A."/>
            <person name="Chapman S.B."/>
            <person name="Chen Z."/>
            <person name="Freedman E."/>
            <person name="Gellesch M."/>
            <person name="Goldberg J."/>
            <person name="Griggs A."/>
            <person name="Gujja S."/>
            <person name="Heilman E.R."/>
            <person name="Heiman D."/>
            <person name="Hepburn T."/>
            <person name="Howarth C."/>
            <person name="Jen D."/>
            <person name="Larson L."/>
            <person name="Mehta T."/>
            <person name="Neiman D."/>
            <person name="Pearson M."/>
            <person name="Roberts A."/>
            <person name="Saif S."/>
            <person name="Shea T."/>
            <person name="Shenoy N."/>
            <person name="Sisk P."/>
            <person name="Stolte C."/>
            <person name="Sykes S."/>
            <person name="Walk T."/>
            <person name="White J."/>
            <person name="Yandava C."/>
            <person name="Haas B."/>
            <person name="Nusbaum C."/>
            <person name="Birren B."/>
        </authorList>
    </citation>
    <scope>NUCLEOTIDE SEQUENCE</scope>
    <source>
        <strain evidence="2">R3-111a-1</strain>
    </source>
</reference>
<reference evidence="3" key="4">
    <citation type="journal article" date="2015" name="G3 (Bethesda)">
        <title>Genome sequences of three phytopathogenic species of the Magnaporthaceae family of fungi.</title>
        <authorList>
            <person name="Okagaki L.H."/>
            <person name="Nunes C.C."/>
            <person name="Sailsbery J."/>
            <person name="Clay B."/>
            <person name="Brown D."/>
            <person name="John T."/>
            <person name="Oh Y."/>
            <person name="Young N."/>
            <person name="Fitzgerald M."/>
            <person name="Haas B.J."/>
            <person name="Zeng Q."/>
            <person name="Young S."/>
            <person name="Adiconis X."/>
            <person name="Fan L."/>
            <person name="Levin J.Z."/>
            <person name="Mitchell T.K."/>
            <person name="Okubara P.A."/>
            <person name="Farman M.L."/>
            <person name="Kohn L.M."/>
            <person name="Birren B."/>
            <person name="Ma L.-J."/>
            <person name="Dean R.A."/>
        </authorList>
    </citation>
    <scope>NUCLEOTIDE SEQUENCE</scope>
    <source>
        <strain evidence="3">R3-111a-1</strain>
    </source>
</reference>
<reference evidence="3" key="5">
    <citation type="submission" date="2018-04" db="UniProtKB">
        <authorList>
            <consortium name="EnsemblFungi"/>
        </authorList>
    </citation>
    <scope>IDENTIFICATION</scope>
    <source>
        <strain evidence="3">R3-111a-1</strain>
    </source>
</reference>
<protein>
    <submittedName>
        <fullName evidence="2 3">Uncharacterized protein</fullName>
    </submittedName>
</protein>
<organism evidence="2">
    <name type="scientific">Gaeumannomyces tritici (strain R3-111a-1)</name>
    <name type="common">Wheat and barley take-all root rot fungus</name>
    <name type="synonym">Gaeumannomyces graminis var. tritici</name>
    <dbReference type="NCBI Taxonomy" id="644352"/>
    <lineage>
        <taxon>Eukaryota</taxon>
        <taxon>Fungi</taxon>
        <taxon>Dikarya</taxon>
        <taxon>Ascomycota</taxon>
        <taxon>Pezizomycotina</taxon>
        <taxon>Sordariomycetes</taxon>
        <taxon>Sordariomycetidae</taxon>
        <taxon>Magnaporthales</taxon>
        <taxon>Magnaporthaceae</taxon>
        <taxon>Gaeumannomyces</taxon>
    </lineage>
</organism>
<feature type="region of interest" description="Disordered" evidence="1">
    <location>
        <begin position="51"/>
        <end position="75"/>
    </location>
</feature>
<gene>
    <name evidence="3" type="primary">20351935</name>
    <name evidence="2" type="ORF">GGTG_11477</name>
</gene>
<accession>J3PDA9</accession>
<dbReference type="HOGENOM" id="CLU_1390315_0_0_1"/>
<dbReference type="RefSeq" id="XP_009227632.1">
    <property type="nucleotide sequence ID" value="XM_009229368.1"/>
</dbReference>
<evidence type="ECO:0000256" key="1">
    <source>
        <dbReference type="SAM" id="MobiDB-lite"/>
    </source>
</evidence>
<dbReference type="EMBL" id="GL385401">
    <property type="protein sequence ID" value="EJT70454.1"/>
    <property type="molecule type" value="Genomic_DNA"/>
</dbReference>
<dbReference type="GeneID" id="20351935"/>
<evidence type="ECO:0000313" key="4">
    <source>
        <dbReference type="Proteomes" id="UP000006039"/>
    </source>
</evidence>
<dbReference type="AlphaFoldDB" id="J3PDA9"/>
<evidence type="ECO:0000313" key="3">
    <source>
        <dbReference type="EnsemblFungi" id="EJT70454"/>
    </source>
</evidence>